<dbReference type="PANTHER" id="PTHR12176">
    <property type="entry name" value="SAM-DEPENDENT METHYLTRANSFERASE SUPERFAMILY PROTEIN"/>
    <property type="match status" value="1"/>
</dbReference>
<evidence type="ECO:0000256" key="3">
    <source>
        <dbReference type="ARBA" id="ARBA00022679"/>
    </source>
</evidence>
<organism evidence="5 6">
    <name type="scientific">Musa balbisiana</name>
    <name type="common">Banana</name>
    <dbReference type="NCBI Taxonomy" id="52838"/>
    <lineage>
        <taxon>Eukaryota</taxon>
        <taxon>Viridiplantae</taxon>
        <taxon>Streptophyta</taxon>
        <taxon>Embryophyta</taxon>
        <taxon>Tracheophyta</taxon>
        <taxon>Spermatophyta</taxon>
        <taxon>Magnoliopsida</taxon>
        <taxon>Liliopsida</taxon>
        <taxon>Zingiberales</taxon>
        <taxon>Musaceae</taxon>
        <taxon>Musa</taxon>
    </lineage>
</organism>
<sequence length="497" mass="56047">MRAKQVGSSSLKDVSSENLRALWDLESMKSSHDCDSVCPFDLVLGDFYLPCDALEVKAYHGGEKVKVCYSGEGTKTFYREGPLWWKLKIRYDRERKKTHYNGNFKYSRVKWVEQQWWSDGGDTVFRSVSDHGNGVVSVVAYPSSRPPAEQWPAIERSIQQRYGKLDPESEHDGRLKILGYQWRVLRFNENTRQSTAKIMAAYRNSDPSSLFLMQQPHCLAVPYLKSMVSTGLTALASSGYDLSGAVTGKRSMKILCVGHGGGSLPLFLASKIKGASVHIVEIDPVVVMASVQAMGFPASAVKETSDKLSFDQSSYADKVLWERMHERLFLHRSDAEDFVLSSRDIYDLVFIDAYDGDDIFPHKLWDRQGPFLESLRSKVHPVHGTVVVNLHSDSEVLSMDMKDYSLCQSMLPMSTYISQVRKAYEEHFGLAYFFSVPWLCNITLVACSGMGLGINGRELDKNLVLSALIAKCYLVEFVLGLPFPCLPYIKRGFMSFD</sequence>
<feature type="transmembrane region" description="Helical" evidence="4">
    <location>
        <begin position="464"/>
        <end position="489"/>
    </location>
</feature>
<dbReference type="GO" id="GO:0032259">
    <property type="term" value="P:methylation"/>
    <property type="evidence" value="ECO:0007669"/>
    <property type="project" value="UniProtKB-KW"/>
</dbReference>
<evidence type="ECO:0000313" key="5">
    <source>
        <dbReference type="EMBL" id="THU73540.1"/>
    </source>
</evidence>
<dbReference type="InterPro" id="IPR051419">
    <property type="entry name" value="Lys/N-term_MeTrsfase_sf"/>
</dbReference>
<keyword evidence="4" id="KW-1133">Transmembrane helix</keyword>
<evidence type="ECO:0000256" key="2">
    <source>
        <dbReference type="ARBA" id="ARBA00022603"/>
    </source>
</evidence>
<comment type="similarity">
    <text evidence="1">Belongs to the methyltransferase superfamily.</text>
</comment>
<evidence type="ECO:0000313" key="6">
    <source>
        <dbReference type="Proteomes" id="UP000317650"/>
    </source>
</evidence>
<comment type="caution">
    <text evidence="5">The sequence shown here is derived from an EMBL/GenBank/DDBJ whole genome shotgun (WGS) entry which is preliminary data.</text>
</comment>
<protein>
    <submittedName>
        <fullName evidence="5">Uncharacterized protein</fullName>
    </submittedName>
</protein>
<dbReference type="Gene3D" id="3.40.50.150">
    <property type="entry name" value="Vaccinia Virus protein VP39"/>
    <property type="match status" value="1"/>
</dbReference>
<dbReference type="InterPro" id="IPR029063">
    <property type="entry name" value="SAM-dependent_MTases_sf"/>
</dbReference>
<proteinExistence type="inferred from homology"/>
<keyword evidence="4" id="KW-0472">Membrane</keyword>
<keyword evidence="3" id="KW-0808">Transferase</keyword>
<name>A0A4S8KE83_MUSBA</name>
<dbReference type="PANTHER" id="PTHR12176:SF56">
    <property type="entry name" value="OS04G0510700 PROTEIN"/>
    <property type="match status" value="1"/>
</dbReference>
<dbReference type="Proteomes" id="UP000317650">
    <property type="component" value="Chromosome 4"/>
</dbReference>
<keyword evidence="4" id="KW-0812">Transmembrane</keyword>
<accession>A0A4S8KE83</accession>
<evidence type="ECO:0000256" key="1">
    <source>
        <dbReference type="ARBA" id="ARBA00008361"/>
    </source>
</evidence>
<dbReference type="STRING" id="52838.A0A4S8KE83"/>
<evidence type="ECO:0000256" key="4">
    <source>
        <dbReference type="SAM" id="Phobius"/>
    </source>
</evidence>
<reference evidence="5 6" key="1">
    <citation type="journal article" date="2019" name="Nat. Plants">
        <title>Genome sequencing of Musa balbisiana reveals subgenome evolution and function divergence in polyploid bananas.</title>
        <authorList>
            <person name="Yao X."/>
        </authorList>
    </citation>
    <scope>NUCLEOTIDE SEQUENCE [LARGE SCALE GENOMIC DNA]</scope>
    <source>
        <strain evidence="6">cv. DH-PKW</strain>
        <tissue evidence="5">Leaves</tissue>
    </source>
</reference>
<dbReference type="SUPFAM" id="SSF53335">
    <property type="entry name" value="S-adenosyl-L-methionine-dependent methyltransferases"/>
    <property type="match status" value="1"/>
</dbReference>
<feature type="transmembrane region" description="Helical" evidence="4">
    <location>
        <begin position="430"/>
        <end position="452"/>
    </location>
</feature>
<dbReference type="GO" id="GO:0008168">
    <property type="term" value="F:methyltransferase activity"/>
    <property type="evidence" value="ECO:0007669"/>
    <property type="project" value="UniProtKB-KW"/>
</dbReference>
<keyword evidence="6" id="KW-1185">Reference proteome</keyword>
<gene>
    <name evidence="5" type="ORF">C4D60_Mb04t23940</name>
</gene>
<dbReference type="FunFam" id="3.40.50.150:FF:000351">
    <property type="entry name" value="S-adenosyl-L-methionine-dependent methyltransferase superfamily protein"/>
    <property type="match status" value="1"/>
</dbReference>
<dbReference type="AlphaFoldDB" id="A0A4S8KE83"/>
<dbReference type="EMBL" id="PYDT01000001">
    <property type="protein sequence ID" value="THU73540.1"/>
    <property type="molecule type" value="Genomic_DNA"/>
</dbReference>
<keyword evidence="2" id="KW-0489">Methyltransferase</keyword>